<evidence type="ECO:0000256" key="4">
    <source>
        <dbReference type="ARBA" id="ARBA00016244"/>
    </source>
</evidence>
<sequence>MGSTFAGLEISKRGMSAQQSALYTTGQNISNANTPGYTRQRVTFKATEAYPYPGLEMPKIPGQMGTGVEGDTVERIRDKFLDTQYRGENTKTGFYEARSEALLKMEEILNEPSEAGLSKTMDRFWQSMQDLAANPTNSGARAVVQQRGIAVADTFQYLSTSLKSVQKDLKTQMDTTAMQVESIATQLNNINKQISEVEPHGYLPNDLYDERDRLIDTLSNLVPVKVSYPVKPGGNALKVAEGVVTVELVGKDGITGVGKLVDGANQTAASFSVGYDANGMVTSFKLDEVPDPPANTDMKTIAIGDVQNTGKIQGLVQSHGYADNGTSKGAYVEMIKDLDDLANAFVQEFNSIHKAGYNLNQFKTPPANGTGYDFFEFKSGKTGAEGIKVADIIMTSTDYIAAAQGPTPTAGDGSNALKLAEVKNGKLTALPNSATFQTFYEGMIGGMAVDSQEAERMLNNTNTLKDSVESRRQSISAVSLDEEMTNMIQFQHAYNASARMITMQDELLDTIINKMGL</sequence>
<dbReference type="InterPro" id="IPR053927">
    <property type="entry name" value="FlgK_helical"/>
</dbReference>
<dbReference type="EMBL" id="JAGVRK010000001">
    <property type="protein sequence ID" value="MBS2970675.1"/>
    <property type="molecule type" value="Genomic_DNA"/>
</dbReference>
<dbReference type="Pfam" id="PF22638">
    <property type="entry name" value="FlgK_D1"/>
    <property type="match status" value="1"/>
</dbReference>
<dbReference type="RefSeq" id="WP_211561248.1">
    <property type="nucleotide sequence ID" value="NZ_JAGVRK010000001.1"/>
</dbReference>
<reference evidence="11 12" key="1">
    <citation type="submission" date="2021-04" db="EMBL/GenBank/DDBJ databases">
        <title>Metabacillus sp. strain KIGAM252 whole genome sequence.</title>
        <authorList>
            <person name="Seo M.-J."/>
            <person name="Cho E.-S."/>
            <person name="Hwang C.Y."/>
            <person name="Yoon D.J."/>
        </authorList>
    </citation>
    <scope>NUCLEOTIDE SEQUENCE [LARGE SCALE GENOMIC DNA]</scope>
    <source>
        <strain evidence="11 12">KIGAM252</strain>
    </source>
</reference>
<feature type="domain" description="Flagellar basal-body/hook protein C-terminal" evidence="9">
    <location>
        <begin position="474"/>
        <end position="513"/>
    </location>
</feature>
<comment type="subcellular location">
    <subcellularLocation>
        <location evidence="1 7">Bacterial flagellum</location>
    </subcellularLocation>
    <subcellularLocation>
        <location evidence="2 7">Secreted</location>
    </subcellularLocation>
</comment>
<dbReference type="InterPro" id="IPR001444">
    <property type="entry name" value="Flag_bb_rod_N"/>
</dbReference>
<dbReference type="PANTHER" id="PTHR30033:SF1">
    <property type="entry name" value="FLAGELLAR HOOK-ASSOCIATED PROTEIN 1"/>
    <property type="match status" value="1"/>
</dbReference>
<keyword evidence="11" id="KW-0969">Cilium</keyword>
<keyword evidence="11" id="KW-0966">Cell projection</keyword>
<name>A0ABS5LIT9_9BACI</name>
<protein>
    <recommendedName>
        <fullName evidence="4 7">Flagellar hook-associated protein 1</fullName>
        <shortName evidence="7">HAP1</shortName>
    </recommendedName>
</protein>
<keyword evidence="5 7" id="KW-0964">Secreted</keyword>
<gene>
    <name evidence="7 11" type="primary">flgK</name>
    <name evidence="11" type="ORF">J9317_18185</name>
</gene>
<evidence type="ECO:0000259" key="8">
    <source>
        <dbReference type="Pfam" id="PF00460"/>
    </source>
</evidence>
<evidence type="ECO:0000313" key="12">
    <source>
        <dbReference type="Proteomes" id="UP000682403"/>
    </source>
</evidence>
<dbReference type="InterPro" id="IPR010930">
    <property type="entry name" value="Flg_bb/hook_C_dom"/>
</dbReference>
<evidence type="ECO:0000256" key="3">
    <source>
        <dbReference type="ARBA" id="ARBA00009677"/>
    </source>
</evidence>
<evidence type="ECO:0000256" key="1">
    <source>
        <dbReference type="ARBA" id="ARBA00004365"/>
    </source>
</evidence>
<dbReference type="Pfam" id="PF00460">
    <property type="entry name" value="Flg_bb_rod"/>
    <property type="match status" value="1"/>
</dbReference>
<dbReference type="InterPro" id="IPR002371">
    <property type="entry name" value="FlgK"/>
</dbReference>
<dbReference type="Proteomes" id="UP000682403">
    <property type="component" value="Unassembled WGS sequence"/>
</dbReference>
<comment type="similarity">
    <text evidence="3 7">Belongs to the flagella basal body rod proteins family.</text>
</comment>
<proteinExistence type="inferred from homology"/>
<dbReference type="SUPFAM" id="SSF64518">
    <property type="entry name" value="Phase 1 flagellin"/>
    <property type="match status" value="1"/>
</dbReference>
<evidence type="ECO:0000256" key="7">
    <source>
        <dbReference type="RuleBase" id="RU362065"/>
    </source>
</evidence>
<feature type="domain" description="Flagellar basal body rod protein N-terminal" evidence="8">
    <location>
        <begin position="9"/>
        <end position="38"/>
    </location>
</feature>
<evidence type="ECO:0000259" key="9">
    <source>
        <dbReference type="Pfam" id="PF06429"/>
    </source>
</evidence>
<organism evidence="11 12">
    <name type="scientific">Metabacillus flavus</name>
    <dbReference type="NCBI Taxonomy" id="2823519"/>
    <lineage>
        <taxon>Bacteria</taxon>
        <taxon>Bacillati</taxon>
        <taxon>Bacillota</taxon>
        <taxon>Bacilli</taxon>
        <taxon>Bacillales</taxon>
        <taxon>Bacillaceae</taxon>
        <taxon>Metabacillus</taxon>
    </lineage>
</organism>
<evidence type="ECO:0000259" key="10">
    <source>
        <dbReference type="Pfam" id="PF22638"/>
    </source>
</evidence>
<evidence type="ECO:0000256" key="5">
    <source>
        <dbReference type="ARBA" id="ARBA00022525"/>
    </source>
</evidence>
<dbReference type="Pfam" id="PF06429">
    <property type="entry name" value="Flg_bbr_C"/>
    <property type="match status" value="1"/>
</dbReference>
<evidence type="ECO:0000256" key="2">
    <source>
        <dbReference type="ARBA" id="ARBA00004613"/>
    </source>
</evidence>
<dbReference type="PRINTS" id="PR01005">
    <property type="entry name" value="FLGHOOKAP1"/>
</dbReference>
<dbReference type="NCBIfam" id="TIGR02492">
    <property type="entry name" value="flgK_ends"/>
    <property type="match status" value="1"/>
</dbReference>
<dbReference type="PANTHER" id="PTHR30033">
    <property type="entry name" value="FLAGELLAR HOOK-ASSOCIATED PROTEIN 1"/>
    <property type="match status" value="1"/>
</dbReference>
<keyword evidence="11" id="KW-0282">Flagellum</keyword>
<evidence type="ECO:0000313" key="11">
    <source>
        <dbReference type="EMBL" id="MBS2970675.1"/>
    </source>
</evidence>
<keyword evidence="6 7" id="KW-0975">Bacterial flagellum</keyword>
<evidence type="ECO:0000256" key="6">
    <source>
        <dbReference type="ARBA" id="ARBA00023143"/>
    </source>
</evidence>
<comment type="caution">
    <text evidence="11">The sequence shown here is derived from an EMBL/GenBank/DDBJ whole genome shotgun (WGS) entry which is preliminary data.</text>
</comment>
<feature type="domain" description="Flagellar hook-associated protein FlgK helical" evidence="10">
    <location>
        <begin position="104"/>
        <end position="375"/>
    </location>
</feature>
<keyword evidence="12" id="KW-1185">Reference proteome</keyword>
<accession>A0ABS5LIT9</accession>